<dbReference type="CDD" id="cd00096">
    <property type="entry name" value="Ig"/>
    <property type="match status" value="3"/>
</dbReference>
<dbReference type="Proteomes" id="UP000694389">
    <property type="component" value="Unassembled WGS sequence"/>
</dbReference>
<accession>A0A8C4DWH1</accession>
<dbReference type="InterPro" id="IPR007110">
    <property type="entry name" value="Ig-like_dom"/>
</dbReference>
<keyword evidence="5" id="KW-0472">Membrane</keyword>
<dbReference type="InterPro" id="IPR003598">
    <property type="entry name" value="Ig_sub2"/>
</dbReference>
<dbReference type="GeneTree" id="ENSGT01010000222294"/>
<feature type="signal peptide" evidence="6">
    <location>
        <begin position="1"/>
        <end position="27"/>
    </location>
</feature>
<dbReference type="AlphaFoldDB" id="A0A8C4DWH1"/>
<evidence type="ECO:0000313" key="8">
    <source>
        <dbReference type="Ensembl" id="ENSDLAP00005007868.2"/>
    </source>
</evidence>
<protein>
    <recommendedName>
        <fullName evidence="1">B-cell receptor CD22</fullName>
    </recommendedName>
    <alternativeName>
        <fullName evidence="2">Sialic acid-binding Ig-like lectin 2</fullName>
    </alternativeName>
</protein>
<dbReference type="Pfam" id="PF13895">
    <property type="entry name" value="Ig_2"/>
    <property type="match status" value="2"/>
</dbReference>
<evidence type="ECO:0000256" key="3">
    <source>
        <dbReference type="ARBA" id="ARBA00045430"/>
    </source>
</evidence>
<feature type="domain" description="Ig-like" evidence="7">
    <location>
        <begin position="495"/>
        <end position="575"/>
    </location>
</feature>
<evidence type="ECO:0000256" key="2">
    <source>
        <dbReference type="ARBA" id="ARBA00041781"/>
    </source>
</evidence>
<organism evidence="8 9">
    <name type="scientific">Dicentrarchus labrax</name>
    <name type="common">European seabass</name>
    <name type="synonym">Morone labrax</name>
    <dbReference type="NCBI Taxonomy" id="13489"/>
    <lineage>
        <taxon>Eukaryota</taxon>
        <taxon>Metazoa</taxon>
        <taxon>Chordata</taxon>
        <taxon>Craniata</taxon>
        <taxon>Vertebrata</taxon>
        <taxon>Euteleostomi</taxon>
        <taxon>Actinopterygii</taxon>
        <taxon>Neopterygii</taxon>
        <taxon>Teleostei</taxon>
        <taxon>Neoteleostei</taxon>
        <taxon>Acanthomorphata</taxon>
        <taxon>Eupercaria</taxon>
        <taxon>Moronidae</taxon>
        <taxon>Dicentrarchus</taxon>
    </lineage>
</organism>
<dbReference type="InterPro" id="IPR056386">
    <property type="entry name" value="Ig_CD22"/>
</dbReference>
<dbReference type="Pfam" id="PF13927">
    <property type="entry name" value="Ig_3"/>
    <property type="match status" value="1"/>
</dbReference>
<reference evidence="8" key="2">
    <citation type="submission" date="2025-09" db="UniProtKB">
        <authorList>
            <consortium name="Ensembl"/>
        </authorList>
    </citation>
    <scope>IDENTIFICATION</scope>
</reference>
<evidence type="ECO:0000256" key="1">
    <source>
        <dbReference type="ARBA" id="ARBA00040106"/>
    </source>
</evidence>
<evidence type="ECO:0000313" key="9">
    <source>
        <dbReference type="Proteomes" id="UP000694389"/>
    </source>
</evidence>
<comment type="function">
    <text evidence="3">Most highly expressed siglec (sialic acid-binding immunoglobulin-like lectin) on B-cells that plays a role in various aspects of B-cell biology including differentiation, antigen presentation, and trafficking to bone marrow. Binds to alpha 2,6-linked sialic acid residues of surface molecules such as CD22 itself, CD45 and IgM in a cis configuration. Can also bind to ligands on other cells as an adhesion molecule in a trans configuration. Acts as an inhibitory coreceptor on the surface of B-cells and inhibits B-cell receptor induced signaling, characterized by inhibition of the calcium mobilization and cellular activation. Mechanistically, the immunoreceptor tyrosine-based inhibitory motif domain is phosphorylated by the Src kinase LYN, which in turn leads to the recruitment of the protein tyrosine phosphatase 1/PTPN6, leading to the negative regulation of BCR signaling. If this negative signaling from is of sufficient strength, apoptosis of the B-cell can be induced.</text>
</comment>
<evidence type="ECO:0000259" key="7">
    <source>
        <dbReference type="PROSITE" id="PS50835"/>
    </source>
</evidence>
<proteinExistence type="predicted"/>
<feature type="transmembrane region" description="Helical" evidence="5">
    <location>
        <begin position="672"/>
        <end position="694"/>
    </location>
</feature>
<sequence length="802" mass="90123">MSGTAMSLTAAESGFVVLLLSVSVVQGLNDWGVTYTSTGICALKGSTVDISCTYRYPSRMTDRDTTVEETFWFIHSQGEEPVDLRTRSEYSGRVQYICGNNNCTLRIIDLRESDSAEYKFRFITNQPGGEYTGLPGVTLSVTGFQVLINRSEPCKTTTCTWSDLRCHSSCRLPDQTSYIWYKNEHKITDKTSSDYYFYFYPDDSFSCAVEGYENFPSPPVCGHGQSCNRVTYTDRSICAFKSSSINISINSYKDAGGSKFWFNPKRSSHWKYYYQPEDLSEDSQYAGRVRVFKTERGRSTLRITDLRESDSAQYHFKFTAGPFEWRRSLPGTTLTVTDPDLQVQVIRSSTGPKLICHSSCLTDRASFVWYKNEKKMREETSPSYKGYVGPADRYSCSYESFRSLPVYAPVVPSVLMSHPGDIFKNNSVTLTCSSDANPAVKYTWYKRNQTLLTKEPQLVFRSIQSSDSGEYYCTAENELGRRTSIYVFVDVKYGPKTSSVSVSPSGEIVEGSSVSLTCSSDANPAATYTWYKESKILHRGPEDIYYFTSISPEDSGEYHCKSENEYNQINSSSVSIDVQYPPRVPSVSVSPSGEIVEGSSVNLTCSSDANPAANYTWYKEDEDSPKASGQIFTITDFRPEHSGNYYCEAQNRRGRHNSTLHLIVVAGAWKSIVAVTVPVILLAIALISVFLWIIKKRASEQPHGAGETSDSSERIQPAELQDDFQYASVRFCQNPGDPIYYNIRPVQPQRYKEEEDMVEYAAVTFNSANTAQRPRGHEAVEDPAALYSTVNKTPQKCGKRNL</sequence>
<dbReference type="PANTHER" id="PTHR46013:SF4">
    <property type="entry name" value="B-CELL RECEPTOR CD22-RELATED"/>
    <property type="match status" value="1"/>
</dbReference>
<evidence type="ECO:0000256" key="4">
    <source>
        <dbReference type="ARBA" id="ARBA00046458"/>
    </source>
</evidence>
<comment type="subunit">
    <text evidence="4">Predominantly monomer of isoform CD22-beta. Also found as heterodimer of isoform CD22-beta and a shorter isoform. Interacts with PTPN6/SHP-1, LYN, SYK, PIK3R1/PIK3R2 and PLCG1 upon phosphorylation. Interacts with GRB2, INPP5D and SHC1 upon phosphorylation. May form a complex with INPP5D/SHIP, GRB2 and SHC1.</text>
</comment>
<name>A0A8C4DWH1_DICLA</name>
<dbReference type="InterPro" id="IPR036179">
    <property type="entry name" value="Ig-like_dom_sf"/>
</dbReference>
<evidence type="ECO:0000256" key="5">
    <source>
        <dbReference type="SAM" id="Phobius"/>
    </source>
</evidence>
<dbReference type="InterPro" id="IPR013106">
    <property type="entry name" value="Ig_V-set"/>
</dbReference>
<feature type="chain" id="PRO_5035818049" description="B-cell receptor CD22" evidence="6">
    <location>
        <begin position="28"/>
        <end position="802"/>
    </location>
</feature>
<feature type="domain" description="Ig-like" evidence="7">
    <location>
        <begin position="135"/>
        <end position="210"/>
    </location>
</feature>
<dbReference type="SMART" id="SM00408">
    <property type="entry name" value="IGc2"/>
    <property type="match status" value="3"/>
</dbReference>
<dbReference type="SMART" id="SM00409">
    <property type="entry name" value="IG"/>
    <property type="match status" value="5"/>
</dbReference>
<evidence type="ECO:0000256" key="6">
    <source>
        <dbReference type="SAM" id="SignalP"/>
    </source>
</evidence>
<dbReference type="InterPro" id="IPR003599">
    <property type="entry name" value="Ig_sub"/>
</dbReference>
<keyword evidence="5" id="KW-1133">Transmembrane helix</keyword>
<dbReference type="PANTHER" id="PTHR46013">
    <property type="entry name" value="VASCULAR CELL ADHESION MOLECULE 1"/>
    <property type="match status" value="1"/>
</dbReference>
<feature type="domain" description="Ig-like" evidence="7">
    <location>
        <begin position="585"/>
        <end position="663"/>
    </location>
</feature>
<feature type="domain" description="Ig-like" evidence="7">
    <location>
        <begin position="412"/>
        <end position="484"/>
    </location>
</feature>
<dbReference type="Gene3D" id="2.60.40.10">
    <property type="entry name" value="Immunoglobulins"/>
    <property type="match status" value="5"/>
</dbReference>
<keyword evidence="5" id="KW-0812">Transmembrane</keyword>
<dbReference type="Pfam" id="PF24518">
    <property type="entry name" value="Ig_CD22"/>
    <property type="match status" value="1"/>
</dbReference>
<dbReference type="SUPFAM" id="SSF48726">
    <property type="entry name" value="Immunoglobulin"/>
    <property type="match status" value="5"/>
</dbReference>
<keyword evidence="6" id="KW-0732">Signal</keyword>
<reference evidence="8" key="1">
    <citation type="submission" date="2025-08" db="UniProtKB">
        <authorList>
            <consortium name="Ensembl"/>
        </authorList>
    </citation>
    <scope>IDENTIFICATION</scope>
</reference>
<dbReference type="InterPro" id="IPR013783">
    <property type="entry name" value="Ig-like_fold"/>
</dbReference>
<dbReference type="Pfam" id="PF07686">
    <property type="entry name" value="V-set"/>
    <property type="match status" value="1"/>
</dbReference>
<dbReference type="Ensembl" id="ENSDLAT00005008600.2">
    <property type="protein sequence ID" value="ENSDLAP00005007868.2"/>
    <property type="gene ID" value="ENSDLAG00005004109.2"/>
</dbReference>
<keyword evidence="9" id="KW-1185">Reference proteome</keyword>
<dbReference type="PROSITE" id="PS50835">
    <property type="entry name" value="IG_LIKE"/>
    <property type="match status" value="4"/>
</dbReference>